<keyword evidence="2 4" id="KW-0808">Transferase</keyword>
<dbReference type="SUPFAM" id="SSF110738">
    <property type="entry name" value="Glycerate kinase I"/>
    <property type="match status" value="1"/>
</dbReference>
<accession>A0A1H7MY14</accession>
<keyword evidence="6" id="KW-1185">Reference proteome</keyword>
<evidence type="ECO:0000313" key="5">
    <source>
        <dbReference type="EMBL" id="SEL15961.1"/>
    </source>
</evidence>
<organism evidence="5 6">
    <name type="scientific">Olivibacter domesticus</name>
    <name type="common">Pseudosphingobacterium domesticum</name>
    <dbReference type="NCBI Taxonomy" id="407022"/>
    <lineage>
        <taxon>Bacteria</taxon>
        <taxon>Pseudomonadati</taxon>
        <taxon>Bacteroidota</taxon>
        <taxon>Sphingobacteriia</taxon>
        <taxon>Sphingobacteriales</taxon>
        <taxon>Sphingobacteriaceae</taxon>
        <taxon>Olivibacter</taxon>
    </lineage>
</organism>
<dbReference type="GO" id="GO:0008887">
    <property type="term" value="F:glycerate kinase activity"/>
    <property type="evidence" value="ECO:0007669"/>
    <property type="project" value="UniProtKB-UniRule"/>
</dbReference>
<dbReference type="RefSeq" id="WP_238383718.1">
    <property type="nucleotide sequence ID" value="NZ_FOAF01000001.1"/>
</dbReference>
<gene>
    <name evidence="5" type="ORF">SAMN05661044_02166</name>
</gene>
<dbReference type="PANTHER" id="PTHR21599:SF0">
    <property type="entry name" value="GLYCERATE KINASE"/>
    <property type="match status" value="1"/>
</dbReference>
<reference evidence="6" key="1">
    <citation type="submission" date="2016-10" db="EMBL/GenBank/DDBJ databases">
        <authorList>
            <person name="Varghese N."/>
            <person name="Submissions S."/>
        </authorList>
    </citation>
    <scope>NUCLEOTIDE SEQUENCE [LARGE SCALE GENOMIC DNA]</scope>
    <source>
        <strain evidence="6">DSM 18733</strain>
    </source>
</reference>
<dbReference type="InterPro" id="IPR018197">
    <property type="entry name" value="Glycerate_kinase_RE-like"/>
</dbReference>
<dbReference type="Pfam" id="PF02595">
    <property type="entry name" value="Gly_kinase"/>
    <property type="match status" value="1"/>
</dbReference>
<dbReference type="InterPro" id="IPR004381">
    <property type="entry name" value="Glycerate_kinase"/>
</dbReference>
<dbReference type="PIRSF" id="PIRSF006078">
    <property type="entry name" value="GlxK"/>
    <property type="match status" value="1"/>
</dbReference>
<proteinExistence type="inferred from homology"/>
<evidence type="ECO:0000256" key="2">
    <source>
        <dbReference type="ARBA" id="ARBA00022679"/>
    </source>
</evidence>
<evidence type="ECO:0000256" key="3">
    <source>
        <dbReference type="ARBA" id="ARBA00022777"/>
    </source>
</evidence>
<evidence type="ECO:0000313" key="6">
    <source>
        <dbReference type="Proteomes" id="UP000199421"/>
    </source>
</evidence>
<dbReference type="GO" id="GO:0031388">
    <property type="term" value="P:organic acid phosphorylation"/>
    <property type="evidence" value="ECO:0007669"/>
    <property type="project" value="UniProtKB-UniRule"/>
</dbReference>
<evidence type="ECO:0000256" key="4">
    <source>
        <dbReference type="PIRNR" id="PIRNR006078"/>
    </source>
</evidence>
<sequence length="380" mass="40159">MIQILIAPNAFKNSLPADKVAEAIAAGLTSSKLHCTIVTLPIGDGGDGTMDLLRAYLELEVVSVKSSDALGRSIESTYGYRSLTHTAFIEMADTAGIRLLKEGELNPMNTSSMGTGKVMLEALNKGARHIVLGVGGSATVDGGCGIMAALGAKFKNNKGEILGLSPESLQEVEEVDLSGLDERVKYCKITVLSDVKNKLLGVNGAAFVFGPQKGATADQVELLDDFLERLNCRWITDLGKDASKLLGGSAAGGVAAGLWAMADADLVSGIDYFLEAAAFEQKLNNIDLVITGEGALDEQTLEGKGPYGVAVKAKERGMPVIGIAGKVPLEYNEQLAQYFDEIIPINHMAASFSELKGSTYENLVRTGKLIGDLLYIGKKL</sequence>
<dbReference type="STRING" id="407022.SAMN05661044_02166"/>
<dbReference type="Gene3D" id="3.90.1510.10">
    <property type="entry name" value="Glycerate kinase, domain 2"/>
    <property type="match status" value="1"/>
</dbReference>
<evidence type="ECO:0000256" key="1">
    <source>
        <dbReference type="ARBA" id="ARBA00006284"/>
    </source>
</evidence>
<dbReference type="Gene3D" id="3.40.50.10350">
    <property type="entry name" value="Glycerate kinase, domain 1"/>
    <property type="match status" value="1"/>
</dbReference>
<dbReference type="InterPro" id="IPR036129">
    <property type="entry name" value="Glycerate_kinase_sf"/>
</dbReference>
<keyword evidence="3 4" id="KW-0418">Kinase</keyword>
<dbReference type="Proteomes" id="UP000199421">
    <property type="component" value="Unassembled WGS sequence"/>
</dbReference>
<dbReference type="AlphaFoldDB" id="A0A1H7MY14"/>
<comment type="similarity">
    <text evidence="1 4">Belongs to the glycerate kinase type-1 family.</text>
</comment>
<dbReference type="InterPro" id="IPR018193">
    <property type="entry name" value="Glyc_kinase_flavodox-like_fold"/>
</dbReference>
<dbReference type="NCBIfam" id="TIGR00045">
    <property type="entry name" value="glycerate kinase"/>
    <property type="match status" value="1"/>
</dbReference>
<protein>
    <submittedName>
        <fullName evidence="5">Glycerate kinase</fullName>
    </submittedName>
</protein>
<dbReference type="EMBL" id="FOAF01000001">
    <property type="protein sequence ID" value="SEL15961.1"/>
    <property type="molecule type" value="Genomic_DNA"/>
</dbReference>
<name>A0A1H7MY14_OLID1</name>
<dbReference type="PANTHER" id="PTHR21599">
    <property type="entry name" value="GLYCERATE KINASE"/>
    <property type="match status" value="1"/>
</dbReference>